<gene>
    <name evidence="4" type="ORF">SSX86_021213</name>
</gene>
<name>A0AAP0GU50_9ASTR</name>
<organism evidence="4 5">
    <name type="scientific">Deinandra increscens subsp. villosa</name>
    <dbReference type="NCBI Taxonomy" id="3103831"/>
    <lineage>
        <taxon>Eukaryota</taxon>
        <taxon>Viridiplantae</taxon>
        <taxon>Streptophyta</taxon>
        <taxon>Embryophyta</taxon>
        <taxon>Tracheophyta</taxon>
        <taxon>Spermatophyta</taxon>
        <taxon>Magnoliopsida</taxon>
        <taxon>eudicotyledons</taxon>
        <taxon>Gunneridae</taxon>
        <taxon>Pentapetalae</taxon>
        <taxon>asterids</taxon>
        <taxon>campanulids</taxon>
        <taxon>Asterales</taxon>
        <taxon>Asteraceae</taxon>
        <taxon>Asteroideae</taxon>
        <taxon>Heliantheae alliance</taxon>
        <taxon>Madieae</taxon>
        <taxon>Madiinae</taxon>
        <taxon>Deinandra</taxon>
    </lineage>
</organism>
<reference evidence="4 5" key="1">
    <citation type="submission" date="2024-04" db="EMBL/GenBank/DDBJ databases">
        <title>The reference genome of an endangered Asteraceae, Deinandra increscens subsp. villosa, native to the Central Coast of California.</title>
        <authorList>
            <person name="Guilliams M."/>
            <person name="Hasenstab-Lehman K."/>
            <person name="Meyer R."/>
            <person name="Mcevoy S."/>
        </authorList>
    </citation>
    <scope>NUCLEOTIDE SEQUENCE [LARGE SCALE GENOMIC DNA]</scope>
    <source>
        <tissue evidence="4">Leaf</tissue>
    </source>
</reference>
<feature type="region of interest" description="Disordered" evidence="2">
    <location>
        <begin position="1"/>
        <end position="67"/>
    </location>
</feature>
<dbReference type="PROSITE" id="PS50102">
    <property type="entry name" value="RRM"/>
    <property type="match status" value="1"/>
</dbReference>
<sequence>MCGDFRRFPNPGRQPGTAPPSGRPSFHDTDHDQWLFPKRRNRGQPSNKNSQTDRNKAPTPNPNYRDLQKVSSSVFITNFPPNTTMQELWKHCDAWGRVSDVFISSRLTKSGRRFGFVRFVGVKDMKNLIANLRTLWIGSYHVYADEVRENPRVRTSSSNVNPSIPKSQQNETNVVSSVAKSFADLLKPIISSQKDVPLKPIVKKRISISLDDCIDAKTSHFLMGKVFDPLCIPNLPSLFVKEGFHEVRFRYIGGRWVGMSFPNSDLALKFDACLELKKCFSNLELISNSFVPDERCIWIDLLGLPVVASTPVVLKKVGELWGEFMFFGNDKDEPLANGKVCIITKCPSLIDETIDVDVGGKVFEVRVKEFDNWSPTLHFHEDSSSSDESVEDLELEDGEINENLDNKEEFEEMNGGEKKGDHNEQNNTSFPIATHDVNLDKHNHVEDMHDSSFSGPSKPPGFEENVKILSKSSDRNGFDGILEGDSSSSVPKINKSNGGSILQEFSKFIHMEKLIDKLKRLKEKIKSWRKTRPDPNVQILAIQKEILDIDKVLDEGHINDILGSRRCELVKKLNDLEKPILEDLAQKAKIKWGAAGDENSKLYHGAINQKRRQSAIHGLKIDGEWIENPVGIKKAFVDYFSKKFKRGNEAKLLNRSHRFRSICEASRLGLELPPSIDEVKVAVWDCGSDKAPGPDGFSFGFIKKFWDILKQDIMAFVT</sequence>
<evidence type="ECO:0000256" key="2">
    <source>
        <dbReference type="SAM" id="MobiDB-lite"/>
    </source>
</evidence>
<dbReference type="SUPFAM" id="SSF54928">
    <property type="entry name" value="RNA-binding domain, RBD"/>
    <property type="match status" value="1"/>
</dbReference>
<dbReference type="InterPro" id="IPR012677">
    <property type="entry name" value="Nucleotide-bd_a/b_plait_sf"/>
</dbReference>
<feature type="compositionally biased region" description="Acidic residues" evidence="2">
    <location>
        <begin position="384"/>
        <end position="414"/>
    </location>
</feature>
<accession>A0AAP0GU50</accession>
<dbReference type="GO" id="GO:0003723">
    <property type="term" value="F:RNA binding"/>
    <property type="evidence" value="ECO:0007669"/>
    <property type="project" value="UniProtKB-UniRule"/>
</dbReference>
<feature type="region of interest" description="Disordered" evidence="2">
    <location>
        <begin position="378"/>
        <end position="427"/>
    </location>
</feature>
<feature type="compositionally biased region" description="Basic and acidic residues" evidence="2">
    <location>
        <begin position="415"/>
        <end position="424"/>
    </location>
</feature>
<dbReference type="InterPro" id="IPR035979">
    <property type="entry name" value="RBD_domain_sf"/>
</dbReference>
<dbReference type="InterPro" id="IPR000504">
    <property type="entry name" value="RRM_dom"/>
</dbReference>
<dbReference type="EMBL" id="JBCNJP010000020">
    <property type="protein sequence ID" value="KAK9060509.1"/>
    <property type="molecule type" value="Genomic_DNA"/>
</dbReference>
<proteinExistence type="predicted"/>
<evidence type="ECO:0000313" key="4">
    <source>
        <dbReference type="EMBL" id="KAK9060509.1"/>
    </source>
</evidence>
<dbReference type="Gene3D" id="3.30.70.330">
    <property type="match status" value="1"/>
</dbReference>
<dbReference type="CDD" id="cd00590">
    <property type="entry name" value="RRM_SF"/>
    <property type="match status" value="1"/>
</dbReference>
<dbReference type="SMART" id="SM00360">
    <property type="entry name" value="RRM"/>
    <property type="match status" value="1"/>
</dbReference>
<comment type="caution">
    <text evidence="4">The sequence shown here is derived from an EMBL/GenBank/DDBJ whole genome shotgun (WGS) entry which is preliminary data.</text>
</comment>
<dbReference type="Proteomes" id="UP001408789">
    <property type="component" value="Unassembled WGS sequence"/>
</dbReference>
<dbReference type="Pfam" id="PF00076">
    <property type="entry name" value="RRM_1"/>
    <property type="match status" value="1"/>
</dbReference>
<evidence type="ECO:0000313" key="5">
    <source>
        <dbReference type="Proteomes" id="UP001408789"/>
    </source>
</evidence>
<feature type="domain" description="RRM" evidence="3">
    <location>
        <begin position="72"/>
        <end position="149"/>
    </location>
</feature>
<protein>
    <recommendedName>
        <fullName evidence="3">RRM domain-containing protein</fullName>
    </recommendedName>
</protein>
<keyword evidence="5" id="KW-1185">Reference proteome</keyword>
<dbReference type="AlphaFoldDB" id="A0AAP0GU50"/>
<evidence type="ECO:0000256" key="1">
    <source>
        <dbReference type="PROSITE-ProRule" id="PRU00176"/>
    </source>
</evidence>
<evidence type="ECO:0000259" key="3">
    <source>
        <dbReference type="PROSITE" id="PS50102"/>
    </source>
</evidence>
<keyword evidence="1" id="KW-0694">RNA-binding</keyword>